<dbReference type="Proteomes" id="UP001596230">
    <property type="component" value="Unassembled WGS sequence"/>
</dbReference>
<dbReference type="Pfam" id="PF11162">
    <property type="entry name" value="DUF2946"/>
    <property type="match status" value="1"/>
</dbReference>
<protein>
    <submittedName>
        <fullName evidence="2">DUF2946 domain-containing protein</fullName>
    </submittedName>
</protein>
<dbReference type="EMBL" id="JBHSUB010000015">
    <property type="protein sequence ID" value="MFC6378926.1"/>
    <property type="molecule type" value="Genomic_DNA"/>
</dbReference>
<feature type="transmembrane region" description="Helical" evidence="1">
    <location>
        <begin position="12"/>
        <end position="28"/>
    </location>
</feature>
<keyword evidence="1" id="KW-1133">Transmembrane helix</keyword>
<dbReference type="RefSeq" id="WP_212714124.1">
    <property type="nucleotide sequence ID" value="NZ_JBHSUB010000015.1"/>
</dbReference>
<organism evidence="2 3">
    <name type="scientific">Tatumella terrea</name>
    <dbReference type="NCBI Taxonomy" id="419007"/>
    <lineage>
        <taxon>Bacteria</taxon>
        <taxon>Pseudomonadati</taxon>
        <taxon>Pseudomonadota</taxon>
        <taxon>Gammaproteobacteria</taxon>
        <taxon>Enterobacterales</taxon>
        <taxon>Erwiniaceae</taxon>
        <taxon>Tatumella</taxon>
    </lineage>
</organism>
<evidence type="ECO:0000313" key="3">
    <source>
        <dbReference type="Proteomes" id="UP001596230"/>
    </source>
</evidence>
<reference evidence="3" key="1">
    <citation type="journal article" date="2019" name="Int. J. Syst. Evol. Microbiol.">
        <title>The Global Catalogue of Microorganisms (GCM) 10K type strain sequencing project: providing services to taxonomists for standard genome sequencing and annotation.</title>
        <authorList>
            <consortium name="The Broad Institute Genomics Platform"/>
            <consortium name="The Broad Institute Genome Sequencing Center for Infectious Disease"/>
            <person name="Wu L."/>
            <person name="Ma J."/>
        </authorList>
    </citation>
    <scope>NUCLEOTIDE SEQUENCE [LARGE SCALE GENOMIC DNA]</scope>
    <source>
        <strain evidence="3">CGMCC 1.18518</strain>
    </source>
</reference>
<feature type="transmembrane region" description="Helical" evidence="1">
    <location>
        <begin position="85"/>
        <end position="105"/>
    </location>
</feature>
<proteinExistence type="predicted"/>
<evidence type="ECO:0000256" key="1">
    <source>
        <dbReference type="SAM" id="Phobius"/>
    </source>
</evidence>
<dbReference type="InterPro" id="IPR021333">
    <property type="entry name" value="DUF2946"/>
</dbReference>
<accession>A0ABW1VZZ2</accession>
<gene>
    <name evidence="2" type="ORF">ACFP9W_12765</name>
</gene>
<keyword evidence="1" id="KW-0812">Transmembrane</keyword>
<sequence length="136" mass="14421">MAFIIRFSQAKSPAVIALLAILMMFIAPDLSRHLQSQPAHLPPALASGNMHTMPDGDITSATAATVTPHTQGDGMETAVCGYCALLVHMPLLLVVQLSLCGLALLRPPARVRRTLPMPAGLFFAGELQPRAPPSCQ</sequence>
<keyword evidence="3" id="KW-1185">Reference proteome</keyword>
<name>A0ABW1VZZ2_9GAMM</name>
<comment type="caution">
    <text evidence="2">The sequence shown here is derived from an EMBL/GenBank/DDBJ whole genome shotgun (WGS) entry which is preliminary data.</text>
</comment>
<keyword evidence="1" id="KW-0472">Membrane</keyword>
<evidence type="ECO:0000313" key="2">
    <source>
        <dbReference type="EMBL" id="MFC6378926.1"/>
    </source>
</evidence>